<dbReference type="InterPro" id="IPR050326">
    <property type="entry name" value="NAD_dep_DNA_ligaseB"/>
</dbReference>
<name>A0AAX2A9T8_9BACT</name>
<dbReference type="InterPro" id="IPR012310">
    <property type="entry name" value="DNA_ligase_ATP-dep_cent"/>
</dbReference>
<dbReference type="Gene3D" id="3.30.470.30">
    <property type="entry name" value="DNA ligase/mRNA capping enzyme"/>
    <property type="match status" value="1"/>
</dbReference>
<accession>A0AAX2A9T8</accession>
<evidence type="ECO:0000256" key="5">
    <source>
        <dbReference type="ARBA" id="ARBA00023204"/>
    </source>
</evidence>
<dbReference type="GO" id="GO:0003911">
    <property type="term" value="F:DNA ligase (NAD+) activity"/>
    <property type="evidence" value="ECO:0007669"/>
    <property type="project" value="UniProtKB-EC"/>
</dbReference>
<dbReference type="GO" id="GO:0005524">
    <property type="term" value="F:ATP binding"/>
    <property type="evidence" value="ECO:0007669"/>
    <property type="project" value="InterPro"/>
</dbReference>
<evidence type="ECO:0000259" key="7">
    <source>
        <dbReference type="PROSITE" id="PS50160"/>
    </source>
</evidence>
<dbReference type="RefSeq" id="WP_114838758.1">
    <property type="nucleotide sequence ID" value="NZ_CP031217.1"/>
</dbReference>
<gene>
    <name evidence="8" type="primary">lig</name>
    <name evidence="8" type="ORF">ABIV_0892</name>
    <name evidence="9" type="ORF">CRV05_01240</name>
</gene>
<sequence>MKKLLVIIALNIFLFGYELQKPKIYEKNMEINNWLMSEKLDGIRAYWNKKELLTRNGNKINAPKWFIEQLPDFELDGELWTKRDDFENIQNIVMDKTPSLNWKEITYNIFEVPNQKGDFLDRLEKVNQYIKKKNPTHLKVIKQIKIKDKKHLENYLEELISKKAEGIIIKNPKSEYFTGRSSNILKVKKFSDMEGEVIGINISSKTKVLKSLKIKLLNGTTFNLGGGFSKKQREAPPKIGEIITFKYYGFTKNGKPKFASFLRVRKD</sequence>
<dbReference type="AlphaFoldDB" id="A0AAX2A9T8"/>
<reference evidence="9 11" key="1">
    <citation type="submission" date="2017-10" db="EMBL/GenBank/DDBJ databases">
        <title>Genomics of the genus Arcobacter.</title>
        <authorList>
            <person name="Perez-Cataluna A."/>
            <person name="Figueras M.J."/>
        </authorList>
    </citation>
    <scope>NUCLEOTIDE SEQUENCE [LARGE SCALE GENOMIC DNA]</scope>
    <source>
        <strain evidence="9 11">CECT 7835</strain>
    </source>
</reference>
<evidence type="ECO:0000313" key="9">
    <source>
        <dbReference type="EMBL" id="RXK11022.1"/>
    </source>
</evidence>
<feature type="domain" description="ATP-dependent DNA ligase family profile" evidence="7">
    <location>
        <begin position="121"/>
        <end position="189"/>
    </location>
</feature>
<keyword evidence="11" id="KW-1185">Reference proteome</keyword>
<keyword evidence="4" id="KW-0227">DNA damage</keyword>
<dbReference type="EC" id="6.5.1.2" evidence="8"/>
<dbReference type="PROSITE" id="PS50160">
    <property type="entry name" value="DNA_LIGASE_A3"/>
    <property type="match status" value="1"/>
</dbReference>
<evidence type="ECO:0000256" key="1">
    <source>
        <dbReference type="ARBA" id="ARBA00001968"/>
    </source>
</evidence>
<dbReference type="EMBL" id="CP031217">
    <property type="protein sequence ID" value="AXH11901.1"/>
    <property type="molecule type" value="Genomic_DNA"/>
</dbReference>
<dbReference type="SUPFAM" id="SSF50249">
    <property type="entry name" value="Nucleic acid-binding proteins"/>
    <property type="match status" value="1"/>
</dbReference>
<dbReference type="GO" id="GO:0006260">
    <property type="term" value="P:DNA replication"/>
    <property type="evidence" value="ECO:0007669"/>
    <property type="project" value="UniProtKB-KW"/>
</dbReference>
<keyword evidence="3" id="KW-0235">DNA replication</keyword>
<dbReference type="Pfam" id="PF14743">
    <property type="entry name" value="DNA_ligase_OB_2"/>
    <property type="match status" value="1"/>
</dbReference>
<comment type="catalytic activity">
    <reaction evidence="6">
        <text>ATP + (deoxyribonucleotide)n-3'-hydroxyl + 5'-phospho-(deoxyribonucleotide)m = (deoxyribonucleotide)n+m + AMP + diphosphate.</text>
        <dbReference type="EC" id="6.5.1.1"/>
    </reaction>
</comment>
<reference evidence="8 10" key="2">
    <citation type="submission" date="2018-07" db="EMBL/GenBank/DDBJ databases">
        <title>Complete genome of the Arcobacter bivalviorum type strain LMG 26154.</title>
        <authorList>
            <person name="Miller W.G."/>
            <person name="Yee E."/>
            <person name="Bono J.L."/>
        </authorList>
    </citation>
    <scope>NUCLEOTIDE SEQUENCE [LARGE SCALE GENOMIC DNA]</scope>
    <source>
        <strain evidence="8 10">LMG 26154</strain>
    </source>
</reference>
<dbReference type="InterPro" id="IPR012340">
    <property type="entry name" value="NA-bd_OB-fold"/>
</dbReference>
<dbReference type="CDD" id="cd07896">
    <property type="entry name" value="Adenylation_kDNA_ligase_like"/>
    <property type="match status" value="1"/>
</dbReference>
<protein>
    <submittedName>
        <fullName evidence="9">DNA ligase</fullName>
        <ecNumber evidence="8">6.5.1.2</ecNumber>
    </submittedName>
</protein>
<dbReference type="Proteomes" id="UP000289193">
    <property type="component" value="Unassembled WGS sequence"/>
</dbReference>
<dbReference type="PANTHER" id="PTHR47810">
    <property type="entry name" value="DNA LIGASE"/>
    <property type="match status" value="1"/>
</dbReference>
<dbReference type="GO" id="GO:0003910">
    <property type="term" value="F:DNA ligase (ATP) activity"/>
    <property type="evidence" value="ECO:0007669"/>
    <property type="project" value="UniProtKB-EC"/>
</dbReference>
<dbReference type="Proteomes" id="UP000253850">
    <property type="component" value="Chromosome"/>
</dbReference>
<dbReference type="Pfam" id="PF01068">
    <property type="entry name" value="DNA_ligase_A_M"/>
    <property type="match status" value="1"/>
</dbReference>
<dbReference type="PANTHER" id="PTHR47810:SF1">
    <property type="entry name" value="DNA LIGASE B"/>
    <property type="match status" value="1"/>
</dbReference>
<evidence type="ECO:0000256" key="3">
    <source>
        <dbReference type="ARBA" id="ARBA00022705"/>
    </source>
</evidence>
<dbReference type="KEGG" id="hbv:ABIV_0892"/>
<evidence type="ECO:0000256" key="2">
    <source>
        <dbReference type="ARBA" id="ARBA00022598"/>
    </source>
</evidence>
<keyword evidence="2 9" id="KW-0436">Ligase</keyword>
<keyword evidence="5" id="KW-0234">DNA repair</keyword>
<dbReference type="EMBL" id="PDKM01000001">
    <property type="protein sequence ID" value="RXK11022.1"/>
    <property type="molecule type" value="Genomic_DNA"/>
</dbReference>
<organism evidence="9 11">
    <name type="scientific">Halarcobacter bivalviorum</name>
    <dbReference type="NCBI Taxonomy" id="663364"/>
    <lineage>
        <taxon>Bacteria</taxon>
        <taxon>Pseudomonadati</taxon>
        <taxon>Campylobacterota</taxon>
        <taxon>Epsilonproteobacteria</taxon>
        <taxon>Campylobacterales</taxon>
        <taxon>Arcobacteraceae</taxon>
        <taxon>Halarcobacter</taxon>
    </lineage>
</organism>
<dbReference type="Gene3D" id="2.40.50.140">
    <property type="entry name" value="Nucleic acid-binding proteins"/>
    <property type="match status" value="1"/>
</dbReference>
<evidence type="ECO:0000313" key="8">
    <source>
        <dbReference type="EMBL" id="AXH11901.1"/>
    </source>
</evidence>
<evidence type="ECO:0000256" key="6">
    <source>
        <dbReference type="ARBA" id="ARBA00034003"/>
    </source>
</evidence>
<dbReference type="Gene3D" id="3.30.1490.70">
    <property type="match status" value="1"/>
</dbReference>
<dbReference type="GO" id="GO:0006310">
    <property type="term" value="P:DNA recombination"/>
    <property type="evidence" value="ECO:0007669"/>
    <property type="project" value="InterPro"/>
</dbReference>
<dbReference type="CDD" id="cd08041">
    <property type="entry name" value="OBF_kDNA_ligase_like"/>
    <property type="match status" value="1"/>
</dbReference>
<evidence type="ECO:0000256" key="4">
    <source>
        <dbReference type="ARBA" id="ARBA00022763"/>
    </source>
</evidence>
<evidence type="ECO:0000313" key="11">
    <source>
        <dbReference type="Proteomes" id="UP000289193"/>
    </source>
</evidence>
<dbReference type="NCBIfam" id="NF006592">
    <property type="entry name" value="PRK09125.1"/>
    <property type="match status" value="1"/>
</dbReference>
<proteinExistence type="predicted"/>
<dbReference type="InterPro" id="IPR029319">
    <property type="entry name" value="DNA_ligase_OB"/>
</dbReference>
<dbReference type="GO" id="GO:0006281">
    <property type="term" value="P:DNA repair"/>
    <property type="evidence" value="ECO:0007669"/>
    <property type="project" value="UniProtKB-KW"/>
</dbReference>
<evidence type="ECO:0000313" key="10">
    <source>
        <dbReference type="Proteomes" id="UP000253850"/>
    </source>
</evidence>
<comment type="cofactor">
    <cofactor evidence="1">
        <name>a divalent metal cation</name>
        <dbReference type="ChEBI" id="CHEBI:60240"/>
    </cofactor>
</comment>
<dbReference type="SUPFAM" id="SSF56091">
    <property type="entry name" value="DNA ligase/mRNA capping enzyme, catalytic domain"/>
    <property type="match status" value="1"/>
</dbReference>